<dbReference type="RefSeq" id="WP_189603895.1">
    <property type="nucleotide sequence ID" value="NZ_BMXB01000003.1"/>
</dbReference>
<protein>
    <submittedName>
        <fullName evidence="1">Uncharacterized protein</fullName>
    </submittedName>
</protein>
<gene>
    <name evidence="1" type="ORF">GCM10007103_12810</name>
</gene>
<accession>A0A918SC50</accession>
<evidence type="ECO:0000313" key="1">
    <source>
        <dbReference type="EMBL" id="GHA32801.1"/>
    </source>
</evidence>
<proteinExistence type="predicted"/>
<dbReference type="EMBL" id="BMXB01000003">
    <property type="protein sequence ID" value="GHA32801.1"/>
    <property type="molecule type" value="Genomic_DNA"/>
</dbReference>
<dbReference type="Proteomes" id="UP000610456">
    <property type="component" value="Unassembled WGS sequence"/>
</dbReference>
<organism evidence="1 2">
    <name type="scientific">Salinimicrobium marinum</name>
    <dbReference type="NCBI Taxonomy" id="680283"/>
    <lineage>
        <taxon>Bacteria</taxon>
        <taxon>Pseudomonadati</taxon>
        <taxon>Bacteroidota</taxon>
        <taxon>Flavobacteriia</taxon>
        <taxon>Flavobacteriales</taxon>
        <taxon>Flavobacteriaceae</taxon>
        <taxon>Salinimicrobium</taxon>
    </lineage>
</organism>
<reference evidence="1" key="1">
    <citation type="journal article" date="2014" name="Int. J. Syst. Evol. Microbiol.">
        <title>Complete genome sequence of Corynebacterium casei LMG S-19264T (=DSM 44701T), isolated from a smear-ripened cheese.</title>
        <authorList>
            <consortium name="US DOE Joint Genome Institute (JGI-PGF)"/>
            <person name="Walter F."/>
            <person name="Albersmeier A."/>
            <person name="Kalinowski J."/>
            <person name="Ruckert C."/>
        </authorList>
    </citation>
    <scope>NUCLEOTIDE SEQUENCE</scope>
    <source>
        <strain evidence="1">KCTC 12719</strain>
    </source>
</reference>
<comment type="caution">
    <text evidence="1">The sequence shown here is derived from an EMBL/GenBank/DDBJ whole genome shotgun (WGS) entry which is preliminary data.</text>
</comment>
<evidence type="ECO:0000313" key="2">
    <source>
        <dbReference type="Proteomes" id="UP000610456"/>
    </source>
</evidence>
<name>A0A918SC50_9FLAO</name>
<reference evidence="1" key="2">
    <citation type="submission" date="2020-09" db="EMBL/GenBank/DDBJ databases">
        <authorList>
            <person name="Sun Q."/>
            <person name="Kim S."/>
        </authorList>
    </citation>
    <scope>NUCLEOTIDE SEQUENCE</scope>
    <source>
        <strain evidence="1">KCTC 12719</strain>
    </source>
</reference>
<dbReference type="AlphaFoldDB" id="A0A918SC50"/>
<keyword evidence="2" id="KW-1185">Reference proteome</keyword>
<sequence length="77" mass="8936">MGSQRIVGDYELLFNADMNMYRIMNSATEEFSAWFSAEEAEELKSMERDEFFVRAEKSLKDARDSAHEQTGDTKTEL</sequence>